<dbReference type="Gene3D" id="2.170.130.10">
    <property type="entry name" value="TonB-dependent receptor, plug domain"/>
    <property type="match status" value="1"/>
</dbReference>
<keyword evidence="16" id="KW-1185">Reference proteome</keyword>
<organism evidence="15 16">
    <name type="scientific">Nibricoccus aquaticus</name>
    <dbReference type="NCBI Taxonomy" id="2576891"/>
    <lineage>
        <taxon>Bacteria</taxon>
        <taxon>Pseudomonadati</taxon>
        <taxon>Verrucomicrobiota</taxon>
        <taxon>Opitutia</taxon>
        <taxon>Opitutales</taxon>
        <taxon>Opitutaceae</taxon>
        <taxon>Nibricoccus</taxon>
    </lineage>
</organism>
<evidence type="ECO:0000256" key="2">
    <source>
        <dbReference type="ARBA" id="ARBA00022448"/>
    </source>
</evidence>
<name>A0A290QF98_9BACT</name>
<evidence type="ECO:0000256" key="11">
    <source>
        <dbReference type="ARBA" id="ARBA00023237"/>
    </source>
</evidence>
<dbReference type="InterPro" id="IPR037066">
    <property type="entry name" value="Plug_dom_sf"/>
</dbReference>
<reference evidence="15 16" key="1">
    <citation type="submission" date="2017-09" db="EMBL/GenBank/DDBJ databases">
        <title>Complete genome sequence of Verrucomicrobial strain HZ-65, isolated from freshwater.</title>
        <authorList>
            <person name="Choi A."/>
        </authorList>
    </citation>
    <scope>NUCLEOTIDE SEQUENCE [LARGE SCALE GENOMIC DNA]</scope>
    <source>
        <strain evidence="15 16">HZ-65</strain>
    </source>
</reference>
<evidence type="ECO:0000256" key="6">
    <source>
        <dbReference type="ARBA" id="ARBA00022729"/>
    </source>
</evidence>
<gene>
    <name evidence="15" type="ORF">CMV30_00310</name>
</gene>
<keyword evidence="4" id="KW-0410">Iron transport</keyword>
<dbReference type="Proteomes" id="UP000217265">
    <property type="component" value="Chromosome"/>
</dbReference>
<evidence type="ECO:0000256" key="8">
    <source>
        <dbReference type="ARBA" id="ARBA00023065"/>
    </source>
</evidence>
<dbReference type="InterPro" id="IPR010917">
    <property type="entry name" value="TonB_rcpt_CS"/>
</dbReference>
<dbReference type="AlphaFoldDB" id="A0A290QF98"/>
<dbReference type="OrthoDB" id="174857at2"/>
<dbReference type="InterPro" id="IPR036942">
    <property type="entry name" value="Beta-barrel_TonB_sf"/>
</dbReference>
<evidence type="ECO:0000256" key="1">
    <source>
        <dbReference type="ARBA" id="ARBA00004571"/>
    </source>
</evidence>
<evidence type="ECO:0000256" key="4">
    <source>
        <dbReference type="ARBA" id="ARBA00022496"/>
    </source>
</evidence>
<dbReference type="EMBL" id="CP023344">
    <property type="protein sequence ID" value="ATC62542.1"/>
    <property type="molecule type" value="Genomic_DNA"/>
</dbReference>
<keyword evidence="2 12" id="KW-0813">Transport</keyword>
<keyword evidence="9" id="KW-0798">TonB box</keyword>
<dbReference type="KEGG" id="vbh:CMV30_00310"/>
<evidence type="ECO:0000256" key="9">
    <source>
        <dbReference type="ARBA" id="ARBA00023077"/>
    </source>
</evidence>
<evidence type="ECO:0000256" key="13">
    <source>
        <dbReference type="SAM" id="SignalP"/>
    </source>
</evidence>
<evidence type="ECO:0000256" key="10">
    <source>
        <dbReference type="ARBA" id="ARBA00023136"/>
    </source>
</evidence>
<evidence type="ECO:0000313" key="15">
    <source>
        <dbReference type="EMBL" id="ATC62542.1"/>
    </source>
</evidence>
<dbReference type="GO" id="GO:0015344">
    <property type="term" value="F:siderophore uptake transmembrane transporter activity"/>
    <property type="evidence" value="ECO:0007669"/>
    <property type="project" value="TreeGrafter"/>
</dbReference>
<feature type="signal peptide" evidence="13">
    <location>
        <begin position="1"/>
        <end position="32"/>
    </location>
</feature>
<keyword evidence="6 13" id="KW-0732">Signal</keyword>
<dbReference type="GO" id="GO:0009279">
    <property type="term" value="C:cell outer membrane"/>
    <property type="evidence" value="ECO:0007669"/>
    <property type="project" value="UniProtKB-SubCell"/>
</dbReference>
<dbReference type="PROSITE" id="PS01156">
    <property type="entry name" value="TONB_DEPENDENT_REC_2"/>
    <property type="match status" value="1"/>
</dbReference>
<dbReference type="SUPFAM" id="SSF56935">
    <property type="entry name" value="Porins"/>
    <property type="match status" value="1"/>
</dbReference>
<keyword evidence="7" id="KW-0408">Iron</keyword>
<keyword evidence="3 12" id="KW-1134">Transmembrane beta strand</keyword>
<dbReference type="PANTHER" id="PTHR32552:SF68">
    <property type="entry name" value="FERRICHROME OUTER MEMBRANE TRANSPORTER_PHAGE RECEPTOR"/>
    <property type="match status" value="1"/>
</dbReference>
<dbReference type="Gene3D" id="2.40.170.20">
    <property type="entry name" value="TonB-dependent receptor, beta-barrel domain"/>
    <property type="match status" value="1"/>
</dbReference>
<dbReference type="PANTHER" id="PTHR32552">
    <property type="entry name" value="FERRICHROME IRON RECEPTOR-RELATED"/>
    <property type="match status" value="1"/>
</dbReference>
<evidence type="ECO:0000256" key="5">
    <source>
        <dbReference type="ARBA" id="ARBA00022692"/>
    </source>
</evidence>
<sequence>MNLRDRHVSPSSTVHGRLLASLLALSTAHALAQTGAPATPPPASPAAVEEETINLPQFTITETVGNPYQSRQALSASRVAMDIQDIPQSISVVTSDFIKDSMSTRMLDAAKYVTPIVESTLPYGGDRYTIRGFSVSAEFIDGTMISGADGYSMSLGTYNIERLEIIKGPNAILVPGGSPGGVMNPITKAPIFGKNQASTELTFGQYSDRVFSFDINRSFGKDGKAAARLVYAIWRTEYYVKNQYRNGYEIAPSFSYKLSPDHTLTIKTDFVQNRETNGTGMPIEPTVGSNGYAQLPRNLPRDWSFANDTDTRHRSTERISVELLSTLSDNVSSRLFVMANHVRRYDIGGGSAGLTNAGGGSRNPFTGLYEPGVNWGTAITNYNASGNPADLVPTSAPVTDPSTWVYVRNNGKNDLEYTEAHVKNDYAANFDTKWFKSTTLLGFAANTSKVRWRSPLSSSRPAVPANNLGSITYPGYNFPTILPGANLGTDRTGKLDDLQVFGYETLKFWDDRVQLSGGLSRFFGNLSRTDTTGTAVPAALPTSPDYHLTTNATSFGVVVKPIKAVSLFFSRNTTGGTMPGSLNAGATDPNLKLATGGQKEYGVKTSLLDNRLTASFAYFDIAQKNFSVTNSEFFRLQALGQSTAGLPQFLLFDLNSKGWEFEATYSMNKNLTILGNYSSVKIRQPITDVRLRGVPDKSAAVYADYRFTEGAIKGFGINVGIDYKSDVAGENASGFTTNRPLPNGSYVAQQPSFLVAGRTLMNVGVTYKYEDWNFAVTCMNALDKEYILAAGSRGAVNVGQPRDFRASVGYKF</sequence>
<keyword evidence="11 12" id="KW-0998">Cell outer membrane</keyword>
<keyword evidence="5 12" id="KW-0812">Transmembrane</keyword>
<evidence type="ECO:0000313" key="16">
    <source>
        <dbReference type="Proteomes" id="UP000217265"/>
    </source>
</evidence>
<feature type="chain" id="PRO_5012245318" description="TonB-dependent receptor plug domain-containing protein" evidence="13">
    <location>
        <begin position="33"/>
        <end position="812"/>
    </location>
</feature>
<evidence type="ECO:0000256" key="7">
    <source>
        <dbReference type="ARBA" id="ARBA00023004"/>
    </source>
</evidence>
<dbReference type="Pfam" id="PF07715">
    <property type="entry name" value="Plug"/>
    <property type="match status" value="1"/>
</dbReference>
<accession>A0A290QF98</accession>
<comment type="similarity">
    <text evidence="12">Belongs to the TonB-dependent receptor family.</text>
</comment>
<keyword evidence="10 12" id="KW-0472">Membrane</keyword>
<protein>
    <recommendedName>
        <fullName evidence="14">TonB-dependent receptor plug domain-containing protein</fullName>
    </recommendedName>
</protein>
<keyword evidence="8" id="KW-0406">Ion transport</keyword>
<evidence type="ECO:0000256" key="3">
    <source>
        <dbReference type="ARBA" id="ARBA00022452"/>
    </source>
</evidence>
<evidence type="ECO:0000256" key="12">
    <source>
        <dbReference type="PROSITE-ProRule" id="PRU01360"/>
    </source>
</evidence>
<dbReference type="InterPro" id="IPR039426">
    <property type="entry name" value="TonB-dep_rcpt-like"/>
</dbReference>
<dbReference type="InterPro" id="IPR012910">
    <property type="entry name" value="Plug_dom"/>
</dbReference>
<feature type="domain" description="TonB-dependent receptor plug" evidence="14">
    <location>
        <begin position="83"/>
        <end position="182"/>
    </location>
</feature>
<evidence type="ECO:0000259" key="14">
    <source>
        <dbReference type="Pfam" id="PF07715"/>
    </source>
</evidence>
<proteinExistence type="inferred from homology"/>
<comment type="subcellular location">
    <subcellularLocation>
        <location evidence="1 12">Cell outer membrane</location>
        <topology evidence="1 12">Multi-pass membrane protein</topology>
    </subcellularLocation>
</comment>
<dbReference type="PROSITE" id="PS52016">
    <property type="entry name" value="TONB_DEPENDENT_REC_3"/>
    <property type="match status" value="1"/>
</dbReference>